<sequence>MREFKYKPPRVHSGELRTPVTFYEYAPNLGPEPGETKKQILYTAWAKIDEVWMKDLEQAKTNGTIEDITITIRDPLDDYLPTNKHYVEVDARGYIGKRFNVKHSFPDPQNNAFIKIVGGISS</sequence>
<dbReference type="Proteomes" id="UP000037854">
    <property type="component" value="Unassembled WGS sequence"/>
</dbReference>
<keyword evidence="2" id="KW-1185">Reference proteome</keyword>
<organism evidence="1 2">
    <name type="scientific">Oceanobacillus caeni</name>
    <dbReference type="NCBI Taxonomy" id="405946"/>
    <lineage>
        <taxon>Bacteria</taxon>
        <taxon>Bacillati</taxon>
        <taxon>Bacillota</taxon>
        <taxon>Bacilli</taxon>
        <taxon>Bacillales</taxon>
        <taxon>Bacillaceae</taxon>
        <taxon>Oceanobacillus</taxon>
    </lineage>
</organism>
<accession>A0ABR5MK30</accession>
<dbReference type="EMBL" id="LGTK01000018">
    <property type="protein sequence ID" value="KPH76074.1"/>
    <property type="molecule type" value="Genomic_DNA"/>
</dbReference>
<proteinExistence type="predicted"/>
<evidence type="ECO:0000313" key="2">
    <source>
        <dbReference type="Proteomes" id="UP000037854"/>
    </source>
</evidence>
<protein>
    <submittedName>
        <fullName evidence="1">Phage head-tail adapter protein</fullName>
    </submittedName>
</protein>
<name>A0ABR5MK30_9BACI</name>
<evidence type="ECO:0000313" key="1">
    <source>
        <dbReference type="EMBL" id="KPH76074.1"/>
    </source>
</evidence>
<reference evidence="1 2" key="1">
    <citation type="submission" date="2015-07" db="EMBL/GenBank/DDBJ databases">
        <title>High-quality draft genome sequence of Oceanobacillus caeni HM6, a bacillus isolated from a human feces.</title>
        <authorList>
            <person name="Kumar J."/>
            <person name="Verma M.K."/>
            <person name="Pandey R."/>
            <person name="Bhambi M."/>
            <person name="Chauhan N."/>
        </authorList>
    </citation>
    <scope>NUCLEOTIDE SEQUENCE [LARGE SCALE GENOMIC DNA]</scope>
    <source>
        <strain evidence="1 2">HM6</strain>
    </source>
</reference>
<dbReference type="RefSeq" id="WP_060668218.1">
    <property type="nucleotide sequence ID" value="NZ_LGTK01000018.1"/>
</dbReference>
<gene>
    <name evidence="1" type="ORF">AFL42_07160</name>
</gene>
<comment type="caution">
    <text evidence="1">The sequence shown here is derived from an EMBL/GenBank/DDBJ whole genome shotgun (WGS) entry which is preliminary data.</text>
</comment>